<dbReference type="GO" id="GO:0004553">
    <property type="term" value="F:hydrolase activity, hydrolyzing O-glycosyl compounds"/>
    <property type="evidence" value="ECO:0007669"/>
    <property type="project" value="InterPro"/>
</dbReference>
<dbReference type="Pfam" id="PF00722">
    <property type="entry name" value="Glyco_hydro_16"/>
    <property type="match status" value="1"/>
</dbReference>
<dbReference type="AlphaFoldDB" id="A0AAU9I8G3"/>
<evidence type="ECO:0000313" key="3">
    <source>
        <dbReference type="EMBL" id="CAG9310235.1"/>
    </source>
</evidence>
<dbReference type="Proteomes" id="UP001162131">
    <property type="component" value="Unassembled WGS sequence"/>
</dbReference>
<dbReference type="EMBL" id="CAJZBQ010000002">
    <property type="protein sequence ID" value="CAG9310235.1"/>
    <property type="molecule type" value="Genomic_DNA"/>
</dbReference>
<comment type="caution">
    <text evidence="3">The sequence shown here is derived from an EMBL/GenBank/DDBJ whole genome shotgun (WGS) entry which is preliminary data.</text>
</comment>
<dbReference type="PANTHER" id="PTHR10963:SF60">
    <property type="entry name" value="GRAM-NEGATIVE BACTERIA-BINDING PROTEIN 1-RELATED"/>
    <property type="match status" value="1"/>
</dbReference>
<evidence type="ECO:0000259" key="2">
    <source>
        <dbReference type="PROSITE" id="PS51762"/>
    </source>
</evidence>
<evidence type="ECO:0000313" key="4">
    <source>
        <dbReference type="Proteomes" id="UP001162131"/>
    </source>
</evidence>
<dbReference type="InterPro" id="IPR050546">
    <property type="entry name" value="Glycosyl_Hydrlase_16"/>
</dbReference>
<dbReference type="SUPFAM" id="SSF49899">
    <property type="entry name" value="Concanavalin A-like lectins/glucanases"/>
    <property type="match status" value="1"/>
</dbReference>
<keyword evidence="4" id="KW-1185">Reference proteome</keyword>
<dbReference type="CDD" id="cd08023">
    <property type="entry name" value="GH16_laminarinase_like"/>
    <property type="match status" value="1"/>
</dbReference>
<name>A0AAU9I8G3_9CILI</name>
<dbReference type="PANTHER" id="PTHR10963">
    <property type="entry name" value="GLYCOSYL HYDROLASE-RELATED"/>
    <property type="match status" value="1"/>
</dbReference>
<feature type="signal peptide" evidence="1">
    <location>
        <begin position="1"/>
        <end position="16"/>
    </location>
</feature>
<organism evidence="3 4">
    <name type="scientific">Blepharisma stoltei</name>
    <dbReference type="NCBI Taxonomy" id="1481888"/>
    <lineage>
        <taxon>Eukaryota</taxon>
        <taxon>Sar</taxon>
        <taxon>Alveolata</taxon>
        <taxon>Ciliophora</taxon>
        <taxon>Postciliodesmatophora</taxon>
        <taxon>Heterotrichea</taxon>
        <taxon>Heterotrichida</taxon>
        <taxon>Blepharismidae</taxon>
        <taxon>Blepharisma</taxon>
    </lineage>
</organism>
<accession>A0AAU9I8G3</accession>
<dbReference type="PROSITE" id="PS51762">
    <property type="entry name" value="GH16_2"/>
    <property type="match status" value="1"/>
</dbReference>
<dbReference type="GO" id="GO:0005975">
    <property type="term" value="P:carbohydrate metabolic process"/>
    <property type="evidence" value="ECO:0007669"/>
    <property type="project" value="InterPro"/>
</dbReference>
<dbReference type="InterPro" id="IPR000757">
    <property type="entry name" value="Beta-glucanase-like"/>
</dbReference>
<dbReference type="InterPro" id="IPR013320">
    <property type="entry name" value="ConA-like_dom_sf"/>
</dbReference>
<dbReference type="Gene3D" id="2.60.120.200">
    <property type="match status" value="1"/>
</dbReference>
<feature type="chain" id="PRO_5043942000" description="GH16 domain-containing protein" evidence="1">
    <location>
        <begin position="17"/>
        <end position="284"/>
    </location>
</feature>
<proteinExistence type="predicted"/>
<feature type="domain" description="GH16" evidence="2">
    <location>
        <begin position="16"/>
        <end position="280"/>
    </location>
</feature>
<reference evidence="3" key="1">
    <citation type="submission" date="2021-09" db="EMBL/GenBank/DDBJ databases">
        <authorList>
            <consortium name="AG Swart"/>
            <person name="Singh M."/>
            <person name="Singh A."/>
            <person name="Seah K."/>
            <person name="Emmerich C."/>
        </authorList>
    </citation>
    <scope>NUCLEOTIDE SEQUENCE</scope>
    <source>
        <strain evidence="3">ATCC30299</strain>
    </source>
</reference>
<protein>
    <recommendedName>
        <fullName evidence="2">GH16 domain-containing protein</fullName>
    </recommendedName>
</protein>
<evidence type="ECO:0000256" key="1">
    <source>
        <dbReference type="SAM" id="SignalP"/>
    </source>
</evidence>
<gene>
    <name evidence="3" type="ORF">BSTOLATCC_MIC1089</name>
</gene>
<sequence length="284" mass="31212">MVASLLVLALASMSAATFINVLNDTFQDLSNWKMMVRYSVNSGNKEWQYYTNRSNNVYITQVNGQNALILKAIQENYLGANFTSGRVYSASSWGPYGFFNVKAIVPKGNGIWPAIWLLPPNSRSIYGNWAACGEIDIMETICTNTAGYATLHFGGESPNTASAPSNNTYPFIADWSNAHWYGVDWQPTYMSFWYDAQIVNGVITGGNLISSISSSSWYSVNTTTGQRYPGNAPFDTPFNIVLNVAVGGTWPCSRPGCCSNIAAPAQMTVFNVQVWQNAQSEDQL</sequence>
<keyword evidence="1" id="KW-0732">Signal</keyword>